<dbReference type="GeneID" id="110801186"/>
<dbReference type="PANTHER" id="PTHR12271:SF134">
    <property type="entry name" value="NUCLEOTIDYLTRANSFERASE FAMILY PROTEIN"/>
    <property type="match status" value="1"/>
</dbReference>
<dbReference type="Gene3D" id="1.10.1410.10">
    <property type="match status" value="1"/>
</dbReference>
<reference evidence="4" key="2">
    <citation type="submission" date="2025-08" db="UniProtKB">
        <authorList>
            <consortium name="RefSeq"/>
        </authorList>
    </citation>
    <scope>IDENTIFICATION</scope>
    <source>
        <tissue evidence="4">Leaf</tissue>
    </source>
</reference>
<proteinExistence type="predicted"/>
<evidence type="ECO:0000259" key="2">
    <source>
        <dbReference type="Pfam" id="PF22600"/>
    </source>
</evidence>
<gene>
    <name evidence="4" type="primary">LOC110801186</name>
</gene>
<dbReference type="InterPro" id="IPR043519">
    <property type="entry name" value="NT_sf"/>
</dbReference>
<evidence type="ECO:0000313" key="3">
    <source>
        <dbReference type="Proteomes" id="UP000813463"/>
    </source>
</evidence>
<dbReference type="SUPFAM" id="SSF81631">
    <property type="entry name" value="PAP/OAS1 substrate-binding domain"/>
    <property type="match status" value="1"/>
</dbReference>
<organism evidence="3 4">
    <name type="scientific">Spinacia oleracea</name>
    <name type="common">Spinach</name>
    <dbReference type="NCBI Taxonomy" id="3562"/>
    <lineage>
        <taxon>Eukaryota</taxon>
        <taxon>Viridiplantae</taxon>
        <taxon>Streptophyta</taxon>
        <taxon>Embryophyta</taxon>
        <taxon>Tracheophyta</taxon>
        <taxon>Spermatophyta</taxon>
        <taxon>Magnoliopsida</taxon>
        <taxon>eudicotyledons</taxon>
        <taxon>Gunneridae</taxon>
        <taxon>Pentapetalae</taxon>
        <taxon>Caryophyllales</taxon>
        <taxon>Chenopodiaceae</taxon>
        <taxon>Chenopodioideae</taxon>
        <taxon>Anserineae</taxon>
        <taxon>Spinacia</taxon>
    </lineage>
</organism>
<dbReference type="Proteomes" id="UP000813463">
    <property type="component" value="Chromosome 1"/>
</dbReference>
<accession>A0A9R0J8Y6</accession>
<dbReference type="GO" id="GO:0031123">
    <property type="term" value="P:RNA 3'-end processing"/>
    <property type="evidence" value="ECO:0000318"/>
    <property type="project" value="GO_Central"/>
</dbReference>
<dbReference type="GO" id="GO:0016779">
    <property type="term" value="F:nucleotidyltransferase activity"/>
    <property type="evidence" value="ECO:0000318"/>
    <property type="project" value="GO_Central"/>
</dbReference>
<dbReference type="KEGG" id="soe:110801186"/>
<dbReference type="PANTHER" id="PTHR12271">
    <property type="entry name" value="POLY A POLYMERASE CID PAP -RELATED"/>
    <property type="match status" value="1"/>
</dbReference>
<dbReference type="CDD" id="cd05402">
    <property type="entry name" value="NT_PAP_TUTase"/>
    <property type="match status" value="1"/>
</dbReference>
<feature type="compositionally biased region" description="Polar residues" evidence="1">
    <location>
        <begin position="409"/>
        <end position="419"/>
    </location>
</feature>
<dbReference type="AlphaFoldDB" id="A0A9R0J8Y6"/>
<dbReference type="InterPro" id="IPR054708">
    <property type="entry name" value="MTPAP-like_central"/>
</dbReference>
<sequence>MTNMGGGLLMTAKLQGNLGLQKNKVLLSQLSAFQFLLDDFYGSCRPSIDDYANRRDLIRIFNEITREMYGNSDECPVVENFGSFLMDMFSAKSDLDLSINFSDQLFEADRIAKIKTLRKFAKKFYALRKKGHITTVELIMSARVPVLKVTDSGSGIECDFSVGNRDGIAKSQIVLLISAIDERFQKLSFILKAWAKKQDINSSKDGTLNSISLILLAAFHLQTREIPILPPFSAIFKGGTDPATVKKIIPSFLNYGKRNKESLAELFVSLLVKLESVESLWSRGLCASTYEGTWINKSWTAAGHIRIEDFTDRSENTARAVKSANMNKIYSCIRRSLEQIKLFSEGKMNADMLKNLLFGKILPQTKKIANVGDSKLSKPSSENPAQKKKKRPTQGVPAEGKRPEKQGKGSHNSSGTKIPTPSGKGGVKKKSGKRRKSDPVTSTCFQGLDKSHETQIGSCQPLPLLPIQRVHTEALNNATQRTRVDTLSHARQPLPYSNPPYVQGSGGFGPDRIHVETLRHAALNCSPHQSVHFSGYGRLRPERNHVETMKYATAPNFPQDQPLSHSNHHIQGYGGFRSDRTQVETLGRAPNFPESPQFSVPNPPVQGFARYAPERMHVETPSYSASRSQQLPYAAGFGPERSHAETIYHATPSFQTSVPYTSVYRPSISAMAPHQPHIPTVPLTNHAGYQRPHDTRQSFSHVPYQFAVNNRPYQP</sequence>
<name>A0A9R0J8Y6_SPIOL</name>
<feature type="region of interest" description="Disordered" evidence="1">
    <location>
        <begin position="370"/>
        <end position="446"/>
    </location>
</feature>
<evidence type="ECO:0000313" key="4">
    <source>
        <dbReference type="RefSeq" id="XP_021862205.2"/>
    </source>
</evidence>
<reference evidence="3" key="1">
    <citation type="journal article" date="2021" name="Nat. Commun.">
        <title>Genomic analyses provide insights into spinach domestication and the genetic basis of agronomic traits.</title>
        <authorList>
            <person name="Cai X."/>
            <person name="Sun X."/>
            <person name="Xu C."/>
            <person name="Sun H."/>
            <person name="Wang X."/>
            <person name="Ge C."/>
            <person name="Zhang Z."/>
            <person name="Wang Q."/>
            <person name="Fei Z."/>
            <person name="Jiao C."/>
            <person name="Wang Q."/>
        </authorList>
    </citation>
    <scope>NUCLEOTIDE SEQUENCE [LARGE SCALE GENOMIC DNA]</scope>
    <source>
        <strain evidence="3">cv. Varoflay</strain>
    </source>
</reference>
<protein>
    <submittedName>
        <fullName evidence="4">Uncharacterized protein isoform X1</fullName>
    </submittedName>
</protein>
<feature type="compositionally biased region" description="Basic residues" evidence="1">
    <location>
        <begin position="426"/>
        <end position="436"/>
    </location>
</feature>
<dbReference type="Gene3D" id="3.30.460.10">
    <property type="entry name" value="Beta Polymerase, domain 2"/>
    <property type="match status" value="1"/>
</dbReference>
<dbReference type="RefSeq" id="XP_021862205.2">
    <property type="nucleotide sequence ID" value="XM_022006513.2"/>
</dbReference>
<evidence type="ECO:0000256" key="1">
    <source>
        <dbReference type="SAM" id="MobiDB-lite"/>
    </source>
</evidence>
<dbReference type="Pfam" id="PF22600">
    <property type="entry name" value="MTPAP-like_central"/>
    <property type="match status" value="1"/>
</dbReference>
<keyword evidence="3" id="KW-1185">Reference proteome</keyword>
<dbReference type="SUPFAM" id="SSF81301">
    <property type="entry name" value="Nucleotidyltransferase"/>
    <property type="match status" value="1"/>
</dbReference>
<feature type="domain" description="Poly(A) RNA polymerase mitochondrial-like central palm" evidence="2">
    <location>
        <begin position="37"/>
        <end position="176"/>
    </location>
</feature>